<feature type="domain" description="Integrase catalytic" evidence="1">
    <location>
        <begin position="1"/>
        <end position="110"/>
    </location>
</feature>
<dbReference type="PANTHER" id="PTHR35004:SF6">
    <property type="entry name" value="TRANSPOSASE"/>
    <property type="match status" value="1"/>
</dbReference>
<gene>
    <name evidence="2" type="ORF">Llon_1319</name>
</gene>
<dbReference type="GO" id="GO:0003676">
    <property type="term" value="F:nucleic acid binding"/>
    <property type="evidence" value="ECO:0007669"/>
    <property type="project" value="InterPro"/>
</dbReference>
<dbReference type="PATRIC" id="fig|45068.5.peg.1426"/>
<reference evidence="2 3" key="1">
    <citation type="submission" date="2015-11" db="EMBL/GenBank/DDBJ databases">
        <title>Genomic analysis of 38 Legionella species identifies large and diverse effector repertoires.</title>
        <authorList>
            <person name="Burstein D."/>
            <person name="Amaro F."/>
            <person name="Zusman T."/>
            <person name="Lifshitz Z."/>
            <person name="Cohen O."/>
            <person name="Gilbert J.A."/>
            <person name="Pupko T."/>
            <person name="Shuman H.A."/>
            <person name="Segal G."/>
        </authorList>
    </citation>
    <scope>NUCLEOTIDE SEQUENCE [LARGE SCALE GENOMIC DNA]</scope>
    <source>
        <strain evidence="2 3">ATCC 49505</strain>
    </source>
</reference>
<dbReference type="Proteomes" id="UP000054997">
    <property type="component" value="Unassembled WGS sequence"/>
</dbReference>
<name>A0A0W0VM48_9GAMM</name>
<accession>A0A0W0VM48</accession>
<dbReference type="PANTHER" id="PTHR35004">
    <property type="entry name" value="TRANSPOSASE RV3428C-RELATED"/>
    <property type="match status" value="1"/>
</dbReference>
<dbReference type="InterPro" id="IPR036397">
    <property type="entry name" value="RNaseH_sf"/>
</dbReference>
<dbReference type="GO" id="GO:0015074">
    <property type="term" value="P:DNA integration"/>
    <property type="evidence" value="ECO:0007669"/>
    <property type="project" value="InterPro"/>
</dbReference>
<dbReference type="STRING" id="45068.Llon_1319"/>
<dbReference type="Gene3D" id="3.30.420.10">
    <property type="entry name" value="Ribonuclease H-like superfamily/Ribonuclease H"/>
    <property type="match status" value="1"/>
</dbReference>
<keyword evidence="3" id="KW-1185">Reference proteome</keyword>
<organism evidence="2 3">
    <name type="scientific">Legionella londiniensis</name>
    <dbReference type="NCBI Taxonomy" id="45068"/>
    <lineage>
        <taxon>Bacteria</taxon>
        <taxon>Pseudomonadati</taxon>
        <taxon>Pseudomonadota</taxon>
        <taxon>Gammaproteobacteria</taxon>
        <taxon>Legionellales</taxon>
        <taxon>Legionellaceae</taxon>
        <taxon>Legionella</taxon>
    </lineage>
</organism>
<dbReference type="SUPFAM" id="SSF53098">
    <property type="entry name" value="Ribonuclease H-like"/>
    <property type="match status" value="1"/>
</dbReference>
<dbReference type="EMBL" id="LNYK01000016">
    <property type="protein sequence ID" value="KTD21221.1"/>
    <property type="molecule type" value="Genomic_DNA"/>
</dbReference>
<dbReference type="AlphaFoldDB" id="A0A0W0VM48"/>
<evidence type="ECO:0000259" key="1">
    <source>
        <dbReference type="PROSITE" id="PS50994"/>
    </source>
</evidence>
<protein>
    <submittedName>
        <fullName evidence="2">Putative transposase</fullName>
    </submittedName>
</protein>
<dbReference type="PROSITE" id="PS50994">
    <property type="entry name" value="INTEGRASE"/>
    <property type="match status" value="1"/>
</dbReference>
<evidence type="ECO:0000313" key="2">
    <source>
        <dbReference type="EMBL" id="KTD21221.1"/>
    </source>
</evidence>
<evidence type="ECO:0000313" key="3">
    <source>
        <dbReference type="Proteomes" id="UP000054997"/>
    </source>
</evidence>
<dbReference type="InterPro" id="IPR001584">
    <property type="entry name" value="Integrase_cat-core"/>
</dbReference>
<sequence>MKTVIQKRNAYGTGLHRFHRGLWDFAKETGFTPRLCQPYRAKTKGKVERFIRYLRYSFYIPLISQLKEAGLILDVETANFEVKKWLRDVANVRLHQTTKAEPIQRFKAELQALQPYERKPFIPAVPDPVLIVPREYERMNLHHSLDIYEAILGGVQ</sequence>
<proteinExistence type="predicted"/>
<dbReference type="InterPro" id="IPR012337">
    <property type="entry name" value="RNaseH-like_sf"/>
</dbReference>
<comment type="caution">
    <text evidence="2">The sequence shown here is derived from an EMBL/GenBank/DDBJ whole genome shotgun (WGS) entry which is preliminary data.</text>
</comment>